<dbReference type="PANTHER" id="PTHR47965:SF12">
    <property type="entry name" value="ASPARTIC PROTEINASE 3-RELATED"/>
    <property type="match status" value="1"/>
</dbReference>
<dbReference type="Pfam" id="PF00026">
    <property type="entry name" value="Asp"/>
    <property type="match status" value="1"/>
</dbReference>
<protein>
    <recommendedName>
        <fullName evidence="4">candidapepsin</fullName>
        <ecNumber evidence="4">3.4.23.24</ecNumber>
    </recommendedName>
</protein>
<dbReference type="PROSITE" id="PS00141">
    <property type="entry name" value="ASP_PROTEASE"/>
    <property type="match status" value="2"/>
</dbReference>
<feature type="signal peptide" evidence="16">
    <location>
        <begin position="1"/>
        <end position="19"/>
    </location>
</feature>
<comment type="subcellular location">
    <subcellularLocation>
        <location evidence="2">Secreted</location>
    </subcellularLocation>
</comment>
<keyword evidence="7" id="KW-0165">Cleavage on pair of basic residues</keyword>
<proteinExistence type="inferred from homology"/>
<evidence type="ECO:0000256" key="3">
    <source>
        <dbReference type="ARBA" id="ARBA00007447"/>
    </source>
</evidence>
<dbReference type="PRINTS" id="PR00792">
    <property type="entry name" value="PEPSIN"/>
</dbReference>
<dbReference type="InterPro" id="IPR033121">
    <property type="entry name" value="PEPTIDASE_A1"/>
</dbReference>
<evidence type="ECO:0000256" key="1">
    <source>
        <dbReference type="ARBA" id="ARBA00001675"/>
    </source>
</evidence>
<name>A0ABP0EFW1_9ASCO</name>
<feature type="compositionally biased region" description="Low complexity" evidence="15">
    <location>
        <begin position="492"/>
        <end position="512"/>
    </location>
</feature>
<dbReference type="InterPro" id="IPR001461">
    <property type="entry name" value="Aspartic_peptidase_A1"/>
</dbReference>
<evidence type="ECO:0000256" key="7">
    <source>
        <dbReference type="ARBA" id="ARBA00022685"/>
    </source>
</evidence>
<dbReference type="EMBL" id="OZ004258">
    <property type="protein sequence ID" value="CAK7913968.1"/>
    <property type="molecule type" value="Genomic_DNA"/>
</dbReference>
<keyword evidence="10 14" id="KW-0378">Hydrolase</keyword>
<evidence type="ECO:0000256" key="5">
    <source>
        <dbReference type="ARBA" id="ARBA00022525"/>
    </source>
</evidence>
<feature type="chain" id="PRO_5047475248" description="candidapepsin" evidence="16">
    <location>
        <begin position="20"/>
        <end position="552"/>
    </location>
</feature>
<evidence type="ECO:0000259" key="17">
    <source>
        <dbReference type="PROSITE" id="PS51767"/>
    </source>
</evidence>
<gene>
    <name evidence="18" type="primary">SAP9</name>
    <name evidence="18" type="ORF">CAAN4_F14268</name>
</gene>
<comment type="catalytic activity">
    <reaction evidence="1">
        <text>Preferential cleavage at the carboxyl of hydrophobic amino acids, but fails to cleave 15-Leu-|-Tyr-16, 16-Tyr-|-Leu-17 and 24-Phe-|-Phe-25 of insulin B chain. Activates trypsinogen, and degrades keratin.</text>
        <dbReference type="EC" id="3.4.23.24"/>
    </reaction>
</comment>
<feature type="region of interest" description="Disordered" evidence="15">
    <location>
        <begin position="492"/>
        <end position="528"/>
    </location>
</feature>
<comment type="similarity">
    <text evidence="3 14">Belongs to the peptidase A1 family.</text>
</comment>
<feature type="domain" description="Peptidase A1" evidence="17">
    <location>
        <begin position="68"/>
        <end position="463"/>
    </location>
</feature>
<evidence type="ECO:0000256" key="13">
    <source>
        <dbReference type="ARBA" id="ARBA00023180"/>
    </source>
</evidence>
<dbReference type="SUPFAM" id="SSF50630">
    <property type="entry name" value="Acid proteases"/>
    <property type="match status" value="1"/>
</dbReference>
<keyword evidence="11" id="KW-0865">Zymogen</keyword>
<evidence type="ECO:0000256" key="11">
    <source>
        <dbReference type="ARBA" id="ARBA00023145"/>
    </source>
</evidence>
<evidence type="ECO:0000313" key="18">
    <source>
        <dbReference type="EMBL" id="CAK7913968.1"/>
    </source>
</evidence>
<evidence type="ECO:0000256" key="2">
    <source>
        <dbReference type="ARBA" id="ARBA00004613"/>
    </source>
</evidence>
<organism evidence="18 19">
    <name type="scientific">[Candida] anglica</name>
    <dbReference type="NCBI Taxonomy" id="148631"/>
    <lineage>
        <taxon>Eukaryota</taxon>
        <taxon>Fungi</taxon>
        <taxon>Dikarya</taxon>
        <taxon>Ascomycota</taxon>
        <taxon>Saccharomycotina</taxon>
        <taxon>Pichiomycetes</taxon>
        <taxon>Debaryomycetaceae</taxon>
        <taxon>Kurtzmaniella</taxon>
    </lineage>
</organism>
<keyword evidence="8 16" id="KW-0732">Signal</keyword>
<dbReference type="CDD" id="cd05474">
    <property type="entry name" value="SAP_like"/>
    <property type="match status" value="1"/>
</dbReference>
<dbReference type="InterPro" id="IPR021109">
    <property type="entry name" value="Peptidase_aspartic_dom_sf"/>
</dbReference>
<evidence type="ECO:0000256" key="6">
    <source>
        <dbReference type="ARBA" id="ARBA00022670"/>
    </source>
</evidence>
<evidence type="ECO:0000256" key="16">
    <source>
        <dbReference type="SAM" id="SignalP"/>
    </source>
</evidence>
<evidence type="ECO:0000256" key="14">
    <source>
        <dbReference type="RuleBase" id="RU000454"/>
    </source>
</evidence>
<evidence type="ECO:0000313" key="19">
    <source>
        <dbReference type="Proteomes" id="UP001497600"/>
    </source>
</evidence>
<evidence type="ECO:0000256" key="8">
    <source>
        <dbReference type="ARBA" id="ARBA00022729"/>
    </source>
</evidence>
<keyword evidence="13" id="KW-0325">Glycoprotein</keyword>
<evidence type="ECO:0000256" key="12">
    <source>
        <dbReference type="ARBA" id="ARBA00023157"/>
    </source>
</evidence>
<sequence>MLLRVLFMTSVIMEALVIASVQSPNLIAPFKLDFDVHRGSFDLVKRSHTIDKRSGVISLGLNNTGTLYIAQLAIGSSGDLVEVAVDTGSSDLWVASSDVQCFSDSSTFKDVDLEKVINKNILKQSIIEGKEKRATGTVAAAAASGAQVFTAPTGTQVNTCTQYGSFATSNSDTFKRNETAKDFYISYTDGSAARGIWGEDTIRLGKSNNIAEVQGLTFAVANKSSSHIGVLGIGYGSLESSYQDSGYIYENLPQKMKSLGLISKNAYSLYLHVGENIDTGSVLFGAVDHAKYKGDLQTVPILGYLSKPSPIETEINPGPKLDQKRISISLTGLQYEDEVSGSSLALNISDNYVPALVDTGSTLSVFPRSLLDQIGAAAKGTFSDDVKAYDVPCSGNENASITFEFSGAIIKVPYNTLLVQMGDVCYLGITQQTSSTPYIVLGDNFLRSAYVVFDLDDSTVSLAQANYTTHEDIENISDSIPGATKVSGFSSTRFGGTSSSTTTSDSAYSGTGLLTEPGHTSSNSKKSLAPSSYIRNNLLGCLTVVISLIALL</sequence>
<evidence type="ECO:0000256" key="10">
    <source>
        <dbReference type="ARBA" id="ARBA00022801"/>
    </source>
</evidence>
<keyword evidence="5" id="KW-0964">Secreted</keyword>
<dbReference type="PROSITE" id="PS51767">
    <property type="entry name" value="PEPTIDASE_A1"/>
    <property type="match status" value="1"/>
</dbReference>
<keyword evidence="19" id="KW-1185">Reference proteome</keyword>
<keyword evidence="9 14" id="KW-0064">Aspartyl protease</keyword>
<dbReference type="Proteomes" id="UP001497600">
    <property type="component" value="Chromosome F"/>
</dbReference>
<dbReference type="InterPro" id="IPR033876">
    <property type="entry name" value="SAP-like"/>
</dbReference>
<dbReference type="Gene3D" id="2.40.70.10">
    <property type="entry name" value="Acid Proteases"/>
    <property type="match status" value="2"/>
</dbReference>
<evidence type="ECO:0000256" key="15">
    <source>
        <dbReference type="SAM" id="MobiDB-lite"/>
    </source>
</evidence>
<keyword evidence="6 14" id="KW-0645">Protease</keyword>
<dbReference type="InterPro" id="IPR001969">
    <property type="entry name" value="Aspartic_peptidase_AS"/>
</dbReference>
<dbReference type="PANTHER" id="PTHR47965">
    <property type="entry name" value="ASPARTYL PROTEASE-RELATED"/>
    <property type="match status" value="1"/>
</dbReference>
<evidence type="ECO:0000256" key="9">
    <source>
        <dbReference type="ARBA" id="ARBA00022750"/>
    </source>
</evidence>
<dbReference type="EC" id="3.4.23.24" evidence="4"/>
<evidence type="ECO:0000256" key="4">
    <source>
        <dbReference type="ARBA" id="ARBA00013207"/>
    </source>
</evidence>
<keyword evidence="12" id="KW-1015">Disulfide bond</keyword>
<reference evidence="18 19" key="1">
    <citation type="submission" date="2024-01" db="EMBL/GenBank/DDBJ databases">
        <authorList>
            <consortium name="Genoscope - CEA"/>
            <person name="William W."/>
        </authorList>
    </citation>
    <scope>NUCLEOTIDE SEQUENCE [LARGE SCALE GENOMIC DNA]</scope>
    <source>
        <strain evidence="18 19">29B2s-10</strain>
    </source>
</reference>
<accession>A0ABP0EFW1</accession>